<evidence type="ECO:0000256" key="1">
    <source>
        <dbReference type="SAM" id="MobiDB-lite"/>
    </source>
</evidence>
<dbReference type="PANTHER" id="PTHR10587:SF125">
    <property type="entry name" value="POLYSACCHARIDE DEACETYLASE YHEN-RELATED"/>
    <property type="match status" value="1"/>
</dbReference>
<gene>
    <name evidence="4" type="primary">pgdA_1</name>
    <name evidence="4" type="ORF">CLVI_12460</name>
</gene>
<feature type="transmembrane region" description="Helical" evidence="2">
    <location>
        <begin position="7"/>
        <end position="28"/>
    </location>
</feature>
<dbReference type="InterPro" id="IPR011330">
    <property type="entry name" value="Glyco_hydro/deAcase_b/a-brl"/>
</dbReference>
<dbReference type="PANTHER" id="PTHR10587">
    <property type="entry name" value="GLYCOSYL TRANSFERASE-RELATED"/>
    <property type="match status" value="1"/>
</dbReference>
<sequence length="307" mass="34411">MTAKIKIIIVAYVVIITCIVIESTGIFWEKRYNNNTITTGTTAELTQEDNETKEPENPNLDNSGYLSLADDPNAEDALKVNASTEGLIKKTLNYPVRTDCKKVAYLTFDDGPSSSNTPAILDVLNNYGIKATFFVVGKEINSGEDAQRFLKRTVKEGHAIGNHTYAHDYSYLYPNRIINLSNFMADIEKTNESLRNVLGKDFSTRVIRFPGGYWSWEGRTEVRPTIDEKGYAIIDWNALSGDAESSIPKNADQLVARTRQTIDDLGPNADSIVCLMHDTYGKEETVNALPRIIELFKEKGFEFKSIK</sequence>
<keyword evidence="5" id="KW-1185">Reference proteome</keyword>
<feature type="region of interest" description="Disordered" evidence="1">
    <location>
        <begin position="42"/>
        <end position="66"/>
    </location>
</feature>
<keyword evidence="4" id="KW-0378">Hydrolase</keyword>
<dbReference type="SUPFAM" id="SSF88713">
    <property type="entry name" value="Glycoside hydrolase/deacetylase"/>
    <property type="match status" value="1"/>
</dbReference>
<dbReference type="InterPro" id="IPR050248">
    <property type="entry name" value="Polysacc_deacetylase_ArnD"/>
</dbReference>
<feature type="domain" description="NodB homology" evidence="3">
    <location>
        <begin position="102"/>
        <end position="304"/>
    </location>
</feature>
<keyword evidence="2" id="KW-1133">Transmembrane helix</keyword>
<evidence type="ECO:0000313" key="4">
    <source>
        <dbReference type="EMBL" id="PRR83204.1"/>
    </source>
</evidence>
<dbReference type="EMBL" id="PVXQ01000009">
    <property type="protein sequence ID" value="PRR83204.1"/>
    <property type="molecule type" value="Genomic_DNA"/>
</dbReference>
<proteinExistence type="predicted"/>
<keyword evidence="2" id="KW-0812">Transmembrane</keyword>
<reference evidence="4 5" key="1">
    <citation type="submission" date="2018-03" db="EMBL/GenBank/DDBJ databases">
        <title>Genome sequence of Clostridium vincentii DSM 10228.</title>
        <authorList>
            <person name="Poehlein A."/>
            <person name="Daniel R."/>
        </authorList>
    </citation>
    <scope>NUCLEOTIDE SEQUENCE [LARGE SCALE GENOMIC DNA]</scope>
    <source>
        <strain evidence="4 5">DSM 10228</strain>
    </source>
</reference>
<protein>
    <submittedName>
        <fullName evidence="4">Peptidoglycan-N-acetylglucosamine deacetylase</fullName>
        <ecNumber evidence="4">3.5.1.104</ecNumber>
    </submittedName>
</protein>
<dbReference type="Gene3D" id="3.20.20.370">
    <property type="entry name" value="Glycoside hydrolase/deacetylase"/>
    <property type="match status" value="1"/>
</dbReference>
<dbReference type="InterPro" id="IPR002509">
    <property type="entry name" value="NODB_dom"/>
</dbReference>
<dbReference type="GO" id="GO:0016810">
    <property type="term" value="F:hydrolase activity, acting on carbon-nitrogen (but not peptide) bonds"/>
    <property type="evidence" value="ECO:0007669"/>
    <property type="project" value="InterPro"/>
</dbReference>
<keyword evidence="2" id="KW-0472">Membrane</keyword>
<accession>A0A2T0BH54</accession>
<evidence type="ECO:0000259" key="3">
    <source>
        <dbReference type="PROSITE" id="PS51677"/>
    </source>
</evidence>
<dbReference type="PROSITE" id="PS51677">
    <property type="entry name" value="NODB"/>
    <property type="match status" value="1"/>
</dbReference>
<organism evidence="4 5">
    <name type="scientific">Clostridium vincentii</name>
    <dbReference type="NCBI Taxonomy" id="52704"/>
    <lineage>
        <taxon>Bacteria</taxon>
        <taxon>Bacillati</taxon>
        <taxon>Bacillota</taxon>
        <taxon>Clostridia</taxon>
        <taxon>Eubacteriales</taxon>
        <taxon>Clostridiaceae</taxon>
        <taxon>Clostridium</taxon>
    </lineage>
</organism>
<dbReference type="Pfam" id="PF01522">
    <property type="entry name" value="Polysacc_deac_1"/>
    <property type="match status" value="1"/>
</dbReference>
<comment type="caution">
    <text evidence="4">The sequence shown here is derived from an EMBL/GenBank/DDBJ whole genome shotgun (WGS) entry which is preliminary data.</text>
</comment>
<name>A0A2T0BH54_9CLOT</name>
<dbReference type="GO" id="GO:0005975">
    <property type="term" value="P:carbohydrate metabolic process"/>
    <property type="evidence" value="ECO:0007669"/>
    <property type="project" value="InterPro"/>
</dbReference>
<dbReference type="Proteomes" id="UP000239471">
    <property type="component" value="Unassembled WGS sequence"/>
</dbReference>
<evidence type="ECO:0000313" key="5">
    <source>
        <dbReference type="Proteomes" id="UP000239471"/>
    </source>
</evidence>
<dbReference type="EC" id="3.5.1.104" evidence="4"/>
<dbReference type="CDD" id="cd10944">
    <property type="entry name" value="CE4_SmPgdA_like"/>
    <property type="match status" value="1"/>
</dbReference>
<dbReference type="RefSeq" id="WP_242980581.1">
    <property type="nucleotide sequence ID" value="NZ_PVXQ01000009.1"/>
</dbReference>
<dbReference type="AlphaFoldDB" id="A0A2T0BH54"/>
<evidence type="ECO:0000256" key="2">
    <source>
        <dbReference type="SAM" id="Phobius"/>
    </source>
</evidence>